<dbReference type="KEGG" id="meso:BSQ44_21325"/>
<evidence type="ECO:0008006" key="4">
    <source>
        <dbReference type="Google" id="ProtNLM"/>
    </source>
</evidence>
<dbReference type="EMBL" id="CP018171">
    <property type="protein sequence ID" value="APH73636.1"/>
    <property type="molecule type" value="Genomic_DNA"/>
</dbReference>
<proteinExistence type="predicted"/>
<evidence type="ECO:0000313" key="3">
    <source>
        <dbReference type="Proteomes" id="UP000182840"/>
    </source>
</evidence>
<dbReference type="RefSeq" id="WP_072607103.1">
    <property type="nucleotide sequence ID" value="NZ_CP018171.1"/>
</dbReference>
<gene>
    <name evidence="2" type="ORF">BSQ44_21325</name>
</gene>
<keyword evidence="3" id="KW-1185">Reference proteome</keyword>
<feature type="region of interest" description="Disordered" evidence="1">
    <location>
        <begin position="15"/>
        <end position="38"/>
    </location>
</feature>
<name>A0A1L3SW30_9HYPH</name>
<evidence type="ECO:0000313" key="2">
    <source>
        <dbReference type="EMBL" id="APH73636.1"/>
    </source>
</evidence>
<organism evidence="2 3">
    <name type="scientific">Aquibium oceanicum</name>
    <dbReference type="NCBI Taxonomy" id="1670800"/>
    <lineage>
        <taxon>Bacteria</taxon>
        <taxon>Pseudomonadati</taxon>
        <taxon>Pseudomonadota</taxon>
        <taxon>Alphaproteobacteria</taxon>
        <taxon>Hyphomicrobiales</taxon>
        <taxon>Phyllobacteriaceae</taxon>
        <taxon>Aquibium</taxon>
    </lineage>
</organism>
<sequence>MRTVADLLVDFGKPAPSDTAFADAPPFDFGQPDFGEPPDEITLPAPEEVPDVAALVEEAVEKAQAELRDRLDGEFQAALEAERTAHAEAMERLREECGRQVGSALKEQLTVLEEKLTSTTSSVTSQLLGPLLTASLQEKSVASLGAIIKDAIHDSGAVRIKVRGPLSLFEALEAAVGEHSGRIEFTETDGFDLEVGIDESLYETRLSEWSQALSETLQ</sequence>
<dbReference type="STRING" id="1670800.BSQ44_21325"/>
<dbReference type="Proteomes" id="UP000182840">
    <property type="component" value="Chromosome"/>
</dbReference>
<evidence type="ECO:0000256" key="1">
    <source>
        <dbReference type="SAM" id="MobiDB-lite"/>
    </source>
</evidence>
<dbReference type="AlphaFoldDB" id="A0A1L3SW30"/>
<reference evidence="3" key="1">
    <citation type="submission" date="2016-11" db="EMBL/GenBank/DDBJ databases">
        <title>Mesorhizobium oceanicum sp. nov., isolated from deep seawater in South China Sea.</title>
        <authorList>
            <person name="Fu G.-Y."/>
        </authorList>
    </citation>
    <scope>NUCLEOTIDE SEQUENCE [LARGE SCALE GENOMIC DNA]</scope>
    <source>
        <strain evidence="3">B7</strain>
    </source>
</reference>
<dbReference type="OrthoDB" id="8276977at2"/>
<protein>
    <recommendedName>
        <fullName evidence="4">Flagellar assembly protein FliH/Type III secretion system HrpE domain-containing protein</fullName>
    </recommendedName>
</protein>
<accession>A0A1L3SW30</accession>